<evidence type="ECO:0000256" key="5">
    <source>
        <dbReference type="ARBA" id="ARBA00022692"/>
    </source>
</evidence>
<keyword evidence="7 8" id="KW-0472">Membrane</keyword>
<sequence>MLPPDPRPPLPPERSRRPAFAIAMNDMSAIARPRHGMGFYPFVGLTAALMATNALAIDSMLPALPQMAEALGIAEANQRQWIITAYLLGFGVSQIFYGTISDRYGRRPVLLVGLAIYVFASVVAAFAGSFQAMMAARVLQGIGAAATRVLVVSIVRDCYSGREMARVMSLAMIVFLAVPILAPSIGQAILWVAPWRWIFGVLTAFGAAVMIWAMLKLPETQHPEDRKPIEPKSVAAAFRTTLTSRIGVGYMLAMAFVLGGLFGFINSAQQVFVDVFRTPELFTTIFALIALFMAAASLLNSRIVGRLGMRRVSHGALIGYIALTGLHAAIALAGHESLWSFAILQGGAMFCFGLIGPNFGAMAMEPLGHVAGTASSVQGFVTTVIGALLGFYIGQHFDGTIIPLTLGFALCGLAALVTVLVVEGGRLFHPAPGRA</sequence>
<dbReference type="Pfam" id="PF07690">
    <property type="entry name" value="MFS_1"/>
    <property type="match status" value="1"/>
</dbReference>
<proteinExistence type="inferred from homology"/>
<evidence type="ECO:0000259" key="9">
    <source>
        <dbReference type="PROSITE" id="PS50850"/>
    </source>
</evidence>
<evidence type="ECO:0000256" key="4">
    <source>
        <dbReference type="ARBA" id="ARBA00022475"/>
    </source>
</evidence>
<feature type="transmembrane region" description="Helical" evidence="8">
    <location>
        <begin position="167"/>
        <end position="191"/>
    </location>
</feature>
<feature type="transmembrane region" description="Helical" evidence="8">
    <location>
        <begin position="312"/>
        <end position="332"/>
    </location>
</feature>
<feature type="transmembrane region" description="Helical" evidence="8">
    <location>
        <begin position="134"/>
        <end position="155"/>
    </location>
</feature>
<keyword evidence="6 8" id="KW-1133">Transmembrane helix</keyword>
<evidence type="ECO:0000256" key="1">
    <source>
        <dbReference type="ARBA" id="ARBA00004651"/>
    </source>
</evidence>
<dbReference type="CDD" id="cd17320">
    <property type="entry name" value="MFS_MdfA_MDR_like"/>
    <property type="match status" value="1"/>
</dbReference>
<evidence type="ECO:0000256" key="7">
    <source>
        <dbReference type="ARBA" id="ARBA00023136"/>
    </source>
</evidence>
<feature type="transmembrane region" description="Helical" evidence="8">
    <location>
        <begin position="338"/>
        <end position="355"/>
    </location>
</feature>
<dbReference type="SUPFAM" id="SSF103473">
    <property type="entry name" value="MFS general substrate transporter"/>
    <property type="match status" value="1"/>
</dbReference>
<comment type="similarity">
    <text evidence="2 8">Belongs to the major facilitator superfamily. Bcr/CmlA family.</text>
</comment>
<evidence type="ECO:0000313" key="10">
    <source>
        <dbReference type="EMBL" id="SKB85965.1"/>
    </source>
</evidence>
<dbReference type="GO" id="GO:0042910">
    <property type="term" value="F:xenobiotic transmembrane transporter activity"/>
    <property type="evidence" value="ECO:0007669"/>
    <property type="project" value="InterPro"/>
</dbReference>
<dbReference type="InterPro" id="IPR011701">
    <property type="entry name" value="MFS"/>
</dbReference>
<feature type="domain" description="Major facilitator superfamily (MFS) profile" evidence="9">
    <location>
        <begin position="39"/>
        <end position="426"/>
    </location>
</feature>
<dbReference type="EMBL" id="FUYX01000006">
    <property type="protein sequence ID" value="SKB85965.1"/>
    <property type="molecule type" value="Genomic_DNA"/>
</dbReference>
<dbReference type="InterPro" id="IPR020846">
    <property type="entry name" value="MFS_dom"/>
</dbReference>
<keyword evidence="3 8" id="KW-0813">Transport</keyword>
<feature type="transmembrane region" description="Helical" evidence="8">
    <location>
        <begin position="109"/>
        <end position="128"/>
    </location>
</feature>
<feature type="transmembrane region" description="Helical" evidence="8">
    <location>
        <begin position="197"/>
        <end position="217"/>
    </location>
</feature>
<evidence type="ECO:0000256" key="8">
    <source>
        <dbReference type="RuleBase" id="RU365088"/>
    </source>
</evidence>
<reference evidence="10 11" key="1">
    <citation type="submission" date="2017-02" db="EMBL/GenBank/DDBJ databases">
        <authorList>
            <person name="Peterson S.W."/>
        </authorList>
    </citation>
    <scope>NUCLEOTIDE SEQUENCE [LARGE SCALE GENOMIC DNA]</scope>
    <source>
        <strain evidence="10 11">DSM 9653</strain>
    </source>
</reference>
<keyword evidence="5 8" id="KW-0812">Transmembrane</keyword>
<feature type="transmembrane region" description="Helical" evidence="8">
    <location>
        <begin position="367"/>
        <end position="394"/>
    </location>
</feature>
<accession>A0A1T5EPX4</accession>
<evidence type="ECO:0000256" key="2">
    <source>
        <dbReference type="ARBA" id="ARBA00006236"/>
    </source>
</evidence>
<feature type="transmembrane region" description="Helical" evidence="8">
    <location>
        <begin position="248"/>
        <end position="269"/>
    </location>
</feature>
<dbReference type="AlphaFoldDB" id="A0A1T5EPX4"/>
<feature type="transmembrane region" description="Helical" evidence="8">
    <location>
        <begin position="400"/>
        <end position="422"/>
    </location>
</feature>
<dbReference type="PANTHER" id="PTHR23502">
    <property type="entry name" value="MAJOR FACILITATOR SUPERFAMILY"/>
    <property type="match status" value="1"/>
</dbReference>
<feature type="transmembrane region" description="Helical" evidence="8">
    <location>
        <begin position="39"/>
        <end position="61"/>
    </location>
</feature>
<keyword evidence="8" id="KW-0997">Cell inner membrane</keyword>
<dbReference type="Proteomes" id="UP000190130">
    <property type="component" value="Unassembled WGS sequence"/>
</dbReference>
<evidence type="ECO:0000313" key="11">
    <source>
        <dbReference type="Proteomes" id="UP000190130"/>
    </source>
</evidence>
<dbReference type="Gene3D" id="1.20.1720.10">
    <property type="entry name" value="Multidrug resistance protein D"/>
    <property type="match status" value="1"/>
</dbReference>
<organism evidence="10 11">
    <name type="scientific">Bosea thiooxidans</name>
    <dbReference type="NCBI Taxonomy" id="53254"/>
    <lineage>
        <taxon>Bacteria</taxon>
        <taxon>Pseudomonadati</taxon>
        <taxon>Pseudomonadota</taxon>
        <taxon>Alphaproteobacteria</taxon>
        <taxon>Hyphomicrobiales</taxon>
        <taxon>Boseaceae</taxon>
        <taxon>Bosea</taxon>
    </lineage>
</organism>
<dbReference type="NCBIfam" id="TIGR00710">
    <property type="entry name" value="efflux_Bcr_CflA"/>
    <property type="match status" value="1"/>
</dbReference>
<feature type="transmembrane region" description="Helical" evidence="8">
    <location>
        <begin position="281"/>
        <end position="300"/>
    </location>
</feature>
<gene>
    <name evidence="10" type="ORF">SAMN05660750_02718</name>
</gene>
<protein>
    <recommendedName>
        <fullName evidence="8">Bcr/CflA family efflux transporter</fullName>
    </recommendedName>
</protein>
<evidence type="ECO:0000256" key="6">
    <source>
        <dbReference type="ARBA" id="ARBA00022989"/>
    </source>
</evidence>
<dbReference type="InterPro" id="IPR004812">
    <property type="entry name" value="Efflux_drug-R_Bcr/CmlA"/>
</dbReference>
<keyword evidence="4" id="KW-1003">Cell membrane</keyword>
<evidence type="ECO:0000256" key="3">
    <source>
        <dbReference type="ARBA" id="ARBA00022448"/>
    </source>
</evidence>
<dbReference type="InterPro" id="IPR036259">
    <property type="entry name" value="MFS_trans_sf"/>
</dbReference>
<dbReference type="GO" id="GO:1990961">
    <property type="term" value="P:xenobiotic detoxification by transmembrane export across the plasma membrane"/>
    <property type="evidence" value="ECO:0007669"/>
    <property type="project" value="InterPro"/>
</dbReference>
<dbReference type="PROSITE" id="PS50850">
    <property type="entry name" value="MFS"/>
    <property type="match status" value="1"/>
</dbReference>
<name>A0A1T5EPX4_9HYPH</name>
<dbReference type="PANTHER" id="PTHR23502:SF132">
    <property type="entry name" value="POLYAMINE TRANSPORTER 2-RELATED"/>
    <property type="match status" value="1"/>
</dbReference>
<feature type="transmembrane region" description="Helical" evidence="8">
    <location>
        <begin position="81"/>
        <end position="97"/>
    </location>
</feature>
<comment type="subcellular location">
    <subcellularLocation>
        <location evidence="8">Cell inner membrane</location>
        <topology evidence="8">Multi-pass membrane protein</topology>
    </subcellularLocation>
    <subcellularLocation>
        <location evidence="1">Cell membrane</location>
        <topology evidence="1">Multi-pass membrane protein</topology>
    </subcellularLocation>
</comment>
<dbReference type="GO" id="GO:0005886">
    <property type="term" value="C:plasma membrane"/>
    <property type="evidence" value="ECO:0007669"/>
    <property type="project" value="UniProtKB-SubCell"/>
</dbReference>